<dbReference type="EMBL" id="QXGF01001377">
    <property type="protein sequence ID" value="KAE8930462.1"/>
    <property type="molecule type" value="Genomic_DNA"/>
</dbReference>
<proteinExistence type="predicted"/>
<dbReference type="EMBL" id="QXGE01003108">
    <property type="protein sequence ID" value="KAE9277041.1"/>
    <property type="molecule type" value="Genomic_DNA"/>
</dbReference>
<evidence type="ECO:0000313" key="6">
    <source>
        <dbReference type="EMBL" id="KAE9193185.1"/>
    </source>
</evidence>
<evidence type="ECO:0000313" key="14">
    <source>
        <dbReference type="Proteomes" id="UP000441208"/>
    </source>
</evidence>
<evidence type="ECO:0000313" key="7">
    <source>
        <dbReference type="EMBL" id="KAE9217091.1"/>
    </source>
</evidence>
<evidence type="ECO:0000313" key="1">
    <source>
        <dbReference type="EMBL" id="KAE8930462.1"/>
    </source>
</evidence>
<dbReference type="EMBL" id="QXGB01001303">
    <property type="protein sequence ID" value="KAE9193185.1"/>
    <property type="molecule type" value="Genomic_DNA"/>
</dbReference>
<dbReference type="Proteomes" id="UP000476176">
    <property type="component" value="Unassembled WGS sequence"/>
</dbReference>
<dbReference type="Proteomes" id="UP000433483">
    <property type="component" value="Unassembled WGS sequence"/>
</dbReference>
<name>A0A6A3X177_9STRA</name>
<evidence type="ECO:0000313" key="11">
    <source>
        <dbReference type="Proteomes" id="UP000437068"/>
    </source>
</evidence>
<evidence type="ECO:0000313" key="10">
    <source>
        <dbReference type="Proteomes" id="UP000433483"/>
    </source>
</evidence>
<keyword evidence="10" id="KW-1185">Reference proteome</keyword>
<dbReference type="OrthoDB" id="126605at2759"/>
<evidence type="ECO:0000313" key="12">
    <source>
        <dbReference type="Proteomes" id="UP000440367"/>
    </source>
</evidence>
<sequence length="148" mass="16890">MQTASHWVWSFRAQVICNKCLPASCGSLPHIEPLINEYLIKYDDQKLLETACERGALQQILEFILMRTMPDWRNAAVAAARGGQLHVFQWMMERQDGRGPWRSELGACFEEAAAHGHLKLLKSDVHPVLVIQRYVELRLQAISLSYNG</sequence>
<dbReference type="Proteomes" id="UP000488956">
    <property type="component" value="Unassembled WGS sequence"/>
</dbReference>
<dbReference type="Proteomes" id="UP000437068">
    <property type="component" value="Unassembled WGS sequence"/>
</dbReference>
<evidence type="ECO:0000313" key="4">
    <source>
        <dbReference type="EMBL" id="KAE9123221.1"/>
    </source>
</evidence>
<dbReference type="EMBL" id="QXGA01001291">
    <property type="protein sequence ID" value="KAE9123221.1"/>
    <property type="molecule type" value="Genomic_DNA"/>
</dbReference>
<protein>
    <submittedName>
        <fullName evidence="6">Uncharacterized protein</fullName>
    </submittedName>
</protein>
<dbReference type="EMBL" id="QXFX01001336">
    <property type="protein sequence ID" value="KAE9092051.1"/>
    <property type="molecule type" value="Genomic_DNA"/>
</dbReference>
<dbReference type="Proteomes" id="UP000441208">
    <property type="component" value="Unassembled WGS sequence"/>
</dbReference>
<dbReference type="EMBL" id="QXFZ01003082">
    <property type="protein sequence ID" value="KAE9071440.1"/>
    <property type="molecule type" value="Genomic_DNA"/>
</dbReference>
<evidence type="ECO:0000313" key="3">
    <source>
        <dbReference type="EMBL" id="KAE9092051.1"/>
    </source>
</evidence>
<dbReference type="Proteomes" id="UP000440367">
    <property type="component" value="Unassembled WGS sequence"/>
</dbReference>
<dbReference type="Proteomes" id="UP000440732">
    <property type="component" value="Unassembled WGS sequence"/>
</dbReference>
<evidence type="ECO:0000313" key="15">
    <source>
        <dbReference type="Proteomes" id="UP000476176"/>
    </source>
</evidence>
<dbReference type="EMBL" id="QXGD01001024">
    <property type="protein sequence ID" value="KAE9217091.1"/>
    <property type="molecule type" value="Genomic_DNA"/>
</dbReference>
<dbReference type="SUPFAM" id="SSF140860">
    <property type="entry name" value="Pseudo ankyrin repeat-like"/>
    <property type="match status" value="1"/>
</dbReference>
<dbReference type="Proteomes" id="UP000429523">
    <property type="component" value="Unassembled WGS sequence"/>
</dbReference>
<evidence type="ECO:0000313" key="9">
    <source>
        <dbReference type="Proteomes" id="UP000429523"/>
    </source>
</evidence>
<dbReference type="EMBL" id="QXGC01003172">
    <property type="protein sequence ID" value="KAE9177943.1"/>
    <property type="molecule type" value="Genomic_DNA"/>
</dbReference>
<reference evidence="9 10" key="1">
    <citation type="submission" date="2018-08" db="EMBL/GenBank/DDBJ databases">
        <title>Genomic investigation of the strawberry pathogen Phytophthora fragariae indicates pathogenicity is determined by transcriptional variation in three key races.</title>
        <authorList>
            <person name="Adams T.M."/>
            <person name="Armitage A.D."/>
            <person name="Sobczyk M.K."/>
            <person name="Bates H.J."/>
            <person name="Dunwell J.M."/>
            <person name="Nellist C.F."/>
            <person name="Harrison R.J."/>
        </authorList>
    </citation>
    <scope>NUCLEOTIDE SEQUENCE [LARGE SCALE GENOMIC DNA]</scope>
    <source>
        <strain evidence="8 11">A4</strain>
        <strain evidence="7 12">BC-1</strain>
        <strain evidence="5 15">BC-23</strain>
        <strain evidence="6 10">NOV-27</strain>
        <strain evidence="4 13">NOV-5</strain>
        <strain evidence="2 14">NOV-71</strain>
        <strain evidence="1 9">NOV-9</strain>
        <strain evidence="3 16">ONT-3</strain>
    </source>
</reference>
<accession>A0A6A3X177</accession>
<evidence type="ECO:0000313" key="13">
    <source>
        <dbReference type="Proteomes" id="UP000440732"/>
    </source>
</evidence>
<comment type="caution">
    <text evidence="6">The sequence shown here is derived from an EMBL/GenBank/DDBJ whole genome shotgun (WGS) entry which is preliminary data.</text>
</comment>
<gene>
    <name evidence="8" type="ORF">PF001_g25850</name>
    <name evidence="7" type="ORF">PF002_g16907</name>
    <name evidence="5" type="ORF">PF004_g25633</name>
    <name evidence="6" type="ORF">PF005_g18177</name>
    <name evidence="4" type="ORF">PF006_g17471</name>
    <name evidence="2" type="ORF">PF007_g26561</name>
    <name evidence="1" type="ORF">PF009_g19444</name>
    <name evidence="3" type="ORF">PF010_g17959</name>
</gene>
<organism evidence="6 10">
    <name type="scientific">Phytophthora fragariae</name>
    <dbReference type="NCBI Taxonomy" id="53985"/>
    <lineage>
        <taxon>Eukaryota</taxon>
        <taxon>Sar</taxon>
        <taxon>Stramenopiles</taxon>
        <taxon>Oomycota</taxon>
        <taxon>Peronosporomycetes</taxon>
        <taxon>Peronosporales</taxon>
        <taxon>Peronosporaceae</taxon>
        <taxon>Phytophthora</taxon>
    </lineage>
</organism>
<evidence type="ECO:0000313" key="2">
    <source>
        <dbReference type="EMBL" id="KAE9071440.1"/>
    </source>
</evidence>
<evidence type="ECO:0000313" key="8">
    <source>
        <dbReference type="EMBL" id="KAE9277041.1"/>
    </source>
</evidence>
<evidence type="ECO:0000313" key="16">
    <source>
        <dbReference type="Proteomes" id="UP000488956"/>
    </source>
</evidence>
<dbReference type="AlphaFoldDB" id="A0A6A3X177"/>
<evidence type="ECO:0000313" key="5">
    <source>
        <dbReference type="EMBL" id="KAE9177943.1"/>
    </source>
</evidence>